<dbReference type="eggNOG" id="COG3737">
    <property type="taxonomic scope" value="Bacteria"/>
</dbReference>
<accession>B8GRG8</accession>
<dbReference type="InterPro" id="IPR036748">
    <property type="entry name" value="MTH938-like_sf"/>
</dbReference>
<proteinExistence type="predicted"/>
<dbReference type="HOGENOM" id="CLU_074390_2_1_6"/>
<evidence type="ECO:0000313" key="1">
    <source>
        <dbReference type="EMBL" id="ACL72522.1"/>
    </source>
</evidence>
<evidence type="ECO:0008006" key="3">
    <source>
        <dbReference type="Google" id="ProtNLM"/>
    </source>
</evidence>
<dbReference type="PANTHER" id="PTHR21192:SF2">
    <property type="entry name" value="NADH DEHYDROGENASE [UBIQUINONE] 1 ALPHA SUBCOMPLEX ASSEMBLY FACTOR 3"/>
    <property type="match status" value="1"/>
</dbReference>
<dbReference type="InterPro" id="IPR007523">
    <property type="entry name" value="NDUFAF3/AAMDC"/>
</dbReference>
<evidence type="ECO:0000313" key="2">
    <source>
        <dbReference type="Proteomes" id="UP000002383"/>
    </source>
</evidence>
<dbReference type="EMBL" id="CP001339">
    <property type="protein sequence ID" value="ACL72522.1"/>
    <property type="molecule type" value="Genomic_DNA"/>
</dbReference>
<dbReference type="Gene3D" id="3.40.1230.10">
    <property type="entry name" value="MTH938-like"/>
    <property type="match status" value="1"/>
</dbReference>
<reference evidence="1 2" key="1">
    <citation type="journal article" date="2011" name="Stand. Genomic Sci.">
        <title>Complete genome sequence of 'Thioalkalivibrio sulfidophilus' HL-EbGr7.</title>
        <authorList>
            <person name="Muyzer G."/>
            <person name="Sorokin D.Y."/>
            <person name="Mavromatis K."/>
            <person name="Lapidus A."/>
            <person name="Clum A."/>
            <person name="Ivanova N."/>
            <person name="Pati A."/>
            <person name="d'Haeseleer P."/>
            <person name="Woyke T."/>
            <person name="Kyrpides N.C."/>
        </authorList>
    </citation>
    <scope>NUCLEOTIDE SEQUENCE [LARGE SCALE GENOMIC DNA]</scope>
    <source>
        <strain evidence="1 2">HL-EbGR7</strain>
    </source>
</reference>
<gene>
    <name evidence="1" type="ordered locus">Tgr7_1437</name>
</gene>
<dbReference type="AlphaFoldDB" id="B8GRG8"/>
<dbReference type="KEGG" id="tgr:Tgr7_1437"/>
<dbReference type="CDD" id="cd05560">
    <property type="entry name" value="Xcc1710_like"/>
    <property type="match status" value="1"/>
</dbReference>
<keyword evidence="2" id="KW-1185">Reference proteome</keyword>
<sequence length="124" mass="13667">MTQDFGAASHLITGYEAGMVRVNETIHRTSLIVTPEHVDPQWAPEAFEDLDLACFQALLDAPPEIVLLGTGARLRFPPREIILGFRSRGIGFEVMDTGAACRTYNILMAEGRPVAAALLMIERR</sequence>
<organism evidence="1 2">
    <name type="scientific">Thioalkalivibrio sulfidiphilus (strain HL-EbGR7)</name>
    <dbReference type="NCBI Taxonomy" id="396588"/>
    <lineage>
        <taxon>Bacteria</taxon>
        <taxon>Pseudomonadati</taxon>
        <taxon>Pseudomonadota</taxon>
        <taxon>Gammaproteobacteria</taxon>
        <taxon>Chromatiales</taxon>
        <taxon>Ectothiorhodospiraceae</taxon>
        <taxon>Thioalkalivibrio</taxon>
    </lineage>
</organism>
<protein>
    <recommendedName>
        <fullName evidence="3">Xcc1710-like domain-containing protein</fullName>
    </recommendedName>
</protein>
<dbReference type="PANTHER" id="PTHR21192">
    <property type="entry name" value="NUCLEAR PROTEIN E3-3"/>
    <property type="match status" value="1"/>
</dbReference>
<dbReference type="SUPFAM" id="SSF64076">
    <property type="entry name" value="MTH938-like"/>
    <property type="match status" value="1"/>
</dbReference>
<name>B8GRG8_THISH</name>
<dbReference type="Proteomes" id="UP000002383">
    <property type="component" value="Chromosome"/>
</dbReference>
<dbReference type="Pfam" id="PF04430">
    <property type="entry name" value="DUF498"/>
    <property type="match status" value="1"/>
</dbReference>
<dbReference type="STRING" id="396588.Tgr7_1437"/>